<keyword evidence="1" id="KW-0175">Coiled coil</keyword>
<reference evidence="2 3" key="1">
    <citation type="submission" date="2014-02" db="EMBL/GenBank/DDBJ databases">
        <title>The small core and large imbalanced accessory genome model reveals a collaborative survival strategy of Sorangium cellulosum strains in nature.</title>
        <authorList>
            <person name="Han K."/>
            <person name="Peng R."/>
            <person name="Blom J."/>
            <person name="Li Y.-Z."/>
        </authorList>
    </citation>
    <scope>NUCLEOTIDE SEQUENCE [LARGE SCALE GENOMIC DNA]</scope>
    <source>
        <strain evidence="2 3">So0008-312</strain>
    </source>
</reference>
<feature type="coiled-coil region" evidence="1">
    <location>
        <begin position="72"/>
        <end position="99"/>
    </location>
</feature>
<dbReference type="OrthoDB" id="9910768at2"/>
<accession>A0A150Q4R0</accession>
<evidence type="ECO:0000313" key="3">
    <source>
        <dbReference type="Proteomes" id="UP000075260"/>
    </source>
</evidence>
<feature type="coiled-coil region" evidence="1">
    <location>
        <begin position="1"/>
        <end position="35"/>
    </location>
</feature>
<protein>
    <submittedName>
        <fullName evidence="2">Uncharacterized protein</fullName>
    </submittedName>
</protein>
<evidence type="ECO:0000313" key="2">
    <source>
        <dbReference type="EMBL" id="KYF62588.1"/>
    </source>
</evidence>
<dbReference type="EMBL" id="JEMA01001084">
    <property type="protein sequence ID" value="KYF62588.1"/>
    <property type="molecule type" value="Genomic_DNA"/>
</dbReference>
<dbReference type="AlphaFoldDB" id="A0A150Q4R0"/>
<comment type="caution">
    <text evidence="2">The sequence shown here is derived from an EMBL/GenBank/DDBJ whole genome shotgun (WGS) entry which is preliminary data.</text>
</comment>
<evidence type="ECO:0000256" key="1">
    <source>
        <dbReference type="SAM" id="Coils"/>
    </source>
</evidence>
<name>A0A150Q4R0_SORCE</name>
<organism evidence="2 3">
    <name type="scientific">Sorangium cellulosum</name>
    <name type="common">Polyangium cellulosum</name>
    <dbReference type="NCBI Taxonomy" id="56"/>
    <lineage>
        <taxon>Bacteria</taxon>
        <taxon>Pseudomonadati</taxon>
        <taxon>Myxococcota</taxon>
        <taxon>Polyangia</taxon>
        <taxon>Polyangiales</taxon>
        <taxon>Polyangiaceae</taxon>
        <taxon>Sorangium</taxon>
    </lineage>
</organism>
<sequence length="142" mass="15799">MSRYRSEIDVVRLNIQELEDRLRRVRAQQAVIEADQNLGPLARRPFSRFMYRLGRALGRRLGRRPLGSAHELAAARTRLVRIEQRVASAEAELARAMHKAASQAQAADAAPASAPASVRQHAVAVGSVKYALGRPTGRLRRR</sequence>
<dbReference type="Proteomes" id="UP000075260">
    <property type="component" value="Unassembled WGS sequence"/>
</dbReference>
<proteinExistence type="predicted"/>
<dbReference type="RefSeq" id="WP_061612596.1">
    <property type="nucleotide sequence ID" value="NZ_JEMA01001084.1"/>
</dbReference>
<gene>
    <name evidence="2" type="ORF">BE15_42395</name>
</gene>